<dbReference type="AlphaFoldDB" id="A0A0A0LAR9"/>
<accession>A0A0A0LAR9</accession>
<evidence type="ECO:0000256" key="1">
    <source>
        <dbReference type="SAM" id="MobiDB-lite"/>
    </source>
</evidence>
<evidence type="ECO:0000313" key="2">
    <source>
        <dbReference type="EMBL" id="KGN58014.1"/>
    </source>
</evidence>
<dbReference type="Gramene" id="KGN58014">
    <property type="protein sequence ID" value="KGN58014"/>
    <property type="gene ID" value="Csa_3G434950"/>
</dbReference>
<dbReference type="EMBL" id="CM002924">
    <property type="protein sequence ID" value="KGN58014.1"/>
    <property type="molecule type" value="Genomic_DNA"/>
</dbReference>
<organism evidence="2 3">
    <name type="scientific">Cucumis sativus</name>
    <name type="common">Cucumber</name>
    <dbReference type="NCBI Taxonomy" id="3659"/>
    <lineage>
        <taxon>Eukaryota</taxon>
        <taxon>Viridiplantae</taxon>
        <taxon>Streptophyta</taxon>
        <taxon>Embryophyta</taxon>
        <taxon>Tracheophyta</taxon>
        <taxon>Spermatophyta</taxon>
        <taxon>Magnoliopsida</taxon>
        <taxon>eudicotyledons</taxon>
        <taxon>Gunneridae</taxon>
        <taxon>Pentapetalae</taxon>
        <taxon>rosids</taxon>
        <taxon>fabids</taxon>
        <taxon>Cucurbitales</taxon>
        <taxon>Cucurbitaceae</taxon>
        <taxon>Benincaseae</taxon>
        <taxon>Cucumis</taxon>
    </lineage>
</organism>
<reference evidence="2 3" key="2">
    <citation type="journal article" date="2009" name="PLoS ONE">
        <title>An integrated genetic and cytogenetic map of the cucumber genome.</title>
        <authorList>
            <person name="Ren Y."/>
            <person name="Zhang Z."/>
            <person name="Liu J."/>
            <person name="Staub J.E."/>
            <person name="Han Y."/>
            <person name="Cheng Z."/>
            <person name="Li X."/>
            <person name="Lu J."/>
            <person name="Miao H."/>
            <person name="Kang H."/>
            <person name="Xie B."/>
            <person name="Gu X."/>
            <person name="Wang X."/>
            <person name="Du Y."/>
            <person name="Jin W."/>
            <person name="Huang S."/>
        </authorList>
    </citation>
    <scope>NUCLEOTIDE SEQUENCE [LARGE SCALE GENOMIC DNA]</scope>
    <source>
        <strain evidence="3">cv. 9930</strain>
    </source>
</reference>
<gene>
    <name evidence="2" type="ORF">Csa_3G434950</name>
</gene>
<reference evidence="2 3" key="4">
    <citation type="journal article" date="2011" name="BMC Genomics">
        <title>RNA-Seq improves annotation of protein-coding genes in the cucumber genome.</title>
        <authorList>
            <person name="Li Z."/>
            <person name="Zhang Z."/>
            <person name="Yan P."/>
            <person name="Huang S."/>
            <person name="Fei Z."/>
            <person name="Lin K."/>
        </authorList>
    </citation>
    <scope>NUCLEOTIDE SEQUENCE [LARGE SCALE GENOMIC DNA]</scope>
    <source>
        <strain evidence="3">cv. 9930</strain>
    </source>
</reference>
<protein>
    <submittedName>
        <fullName evidence="2">Uncharacterized protein</fullName>
    </submittedName>
</protein>
<keyword evidence="3" id="KW-1185">Reference proteome</keyword>
<sequence>MLQSHLAKAKTKTKTNNDSASTPHVVEALALDLSTPSILNTAVNFHAQNTVTTTRYLEAVVTKVVTPAIFEFAGIPFNEAGTSTLAKEVVATPTNNNVDCEQNNSAPVENQATLESQASIVIPNNVPTTSQNVRRSTRLPNHLLIFMSIIVTLLQESSMSNVLTMPTKLPIQKFMSYNKLSSSYKKFLLTSTFKPLFYHHPVPFKEWHDAMTDELKATETKLDLKKQDDVEKAGGRMRRTVVDEFIS</sequence>
<dbReference type="Proteomes" id="UP000029981">
    <property type="component" value="Chromosome 3"/>
</dbReference>
<reference evidence="2 3" key="1">
    <citation type="journal article" date="2009" name="Nat. Genet.">
        <title>The genome of the cucumber, Cucumis sativus L.</title>
        <authorList>
            <person name="Huang S."/>
            <person name="Li R."/>
            <person name="Zhang Z."/>
            <person name="Li L."/>
            <person name="Gu X."/>
            <person name="Fan W."/>
            <person name="Lucas W.J."/>
            <person name="Wang X."/>
            <person name="Xie B."/>
            <person name="Ni P."/>
            <person name="Ren Y."/>
            <person name="Zhu H."/>
            <person name="Li J."/>
            <person name="Lin K."/>
            <person name="Jin W."/>
            <person name="Fei Z."/>
            <person name="Li G."/>
            <person name="Staub J."/>
            <person name="Kilian A."/>
            <person name="van der Vossen E.A."/>
            <person name="Wu Y."/>
            <person name="Guo J."/>
            <person name="He J."/>
            <person name="Jia Z."/>
            <person name="Ren Y."/>
            <person name="Tian G."/>
            <person name="Lu Y."/>
            <person name="Ruan J."/>
            <person name="Qian W."/>
            <person name="Wang M."/>
            <person name="Huang Q."/>
            <person name="Li B."/>
            <person name="Xuan Z."/>
            <person name="Cao J."/>
            <person name="Asan"/>
            <person name="Wu Z."/>
            <person name="Zhang J."/>
            <person name="Cai Q."/>
            <person name="Bai Y."/>
            <person name="Zhao B."/>
            <person name="Han Y."/>
            <person name="Li Y."/>
            <person name="Li X."/>
            <person name="Wang S."/>
            <person name="Shi Q."/>
            <person name="Liu S."/>
            <person name="Cho W.K."/>
            <person name="Kim J.Y."/>
            <person name="Xu Y."/>
            <person name="Heller-Uszynska K."/>
            <person name="Miao H."/>
            <person name="Cheng Z."/>
            <person name="Zhang S."/>
            <person name="Wu J."/>
            <person name="Yang Y."/>
            <person name="Kang H."/>
            <person name="Li M."/>
            <person name="Liang H."/>
            <person name="Ren X."/>
            <person name="Shi Z."/>
            <person name="Wen M."/>
            <person name="Jian M."/>
            <person name="Yang H."/>
            <person name="Zhang G."/>
            <person name="Yang Z."/>
            <person name="Chen R."/>
            <person name="Liu S."/>
            <person name="Li J."/>
            <person name="Ma L."/>
            <person name="Liu H."/>
            <person name="Zhou Y."/>
            <person name="Zhao J."/>
            <person name="Fang X."/>
            <person name="Li G."/>
            <person name="Fang L."/>
            <person name="Li Y."/>
            <person name="Liu D."/>
            <person name="Zheng H."/>
            <person name="Zhang Y."/>
            <person name="Qin N."/>
            <person name="Li Z."/>
            <person name="Yang G."/>
            <person name="Yang S."/>
            <person name="Bolund L."/>
            <person name="Kristiansen K."/>
            <person name="Zheng H."/>
            <person name="Li S."/>
            <person name="Zhang X."/>
            <person name="Yang H."/>
            <person name="Wang J."/>
            <person name="Sun R."/>
            <person name="Zhang B."/>
            <person name="Jiang S."/>
            <person name="Wang J."/>
            <person name="Du Y."/>
            <person name="Li S."/>
        </authorList>
    </citation>
    <scope>NUCLEOTIDE SEQUENCE [LARGE SCALE GENOMIC DNA]</scope>
    <source>
        <strain evidence="3">cv. 9930</strain>
    </source>
</reference>
<reference evidence="2 3" key="3">
    <citation type="journal article" date="2010" name="BMC Genomics">
        <title>Transcriptome sequencing and comparative analysis of cucumber flowers with different sex types.</title>
        <authorList>
            <person name="Guo S."/>
            <person name="Zheng Y."/>
            <person name="Joung J.G."/>
            <person name="Liu S."/>
            <person name="Zhang Z."/>
            <person name="Crasta O.R."/>
            <person name="Sobral B.W."/>
            <person name="Xu Y."/>
            <person name="Huang S."/>
            <person name="Fei Z."/>
        </authorList>
    </citation>
    <scope>NUCLEOTIDE SEQUENCE [LARGE SCALE GENOMIC DNA]</scope>
    <source>
        <strain evidence="3">cv. 9930</strain>
    </source>
</reference>
<feature type="region of interest" description="Disordered" evidence="1">
    <location>
        <begin position="1"/>
        <end position="21"/>
    </location>
</feature>
<evidence type="ECO:0000313" key="3">
    <source>
        <dbReference type="Proteomes" id="UP000029981"/>
    </source>
</evidence>
<proteinExistence type="predicted"/>
<name>A0A0A0LAR9_CUCSA</name>